<sequence length="166" mass="19078">MEEISLIGRPVLTVPNVRVVASDTFFTNRAKDGTIVEVVGRTFGTAANIRRNEFNKRIVYSLSKASCKVYYYICFNLNYNYNIIELKHLNIAKETSLSIRSVPTAIEELLTKEVIFKTSRTSLYVVNPKCITNCSVADFEKAYNDFSNKYDVRFNDNNELIYTKKL</sequence>
<proteinExistence type="predicted"/>
<feature type="domain" description="Plasmid replication protein RepL" evidence="1">
    <location>
        <begin position="67"/>
        <end position="148"/>
    </location>
</feature>
<dbReference type="GO" id="GO:0006276">
    <property type="term" value="P:plasmid maintenance"/>
    <property type="evidence" value="ECO:0007669"/>
    <property type="project" value="InterPro"/>
</dbReference>
<protein>
    <recommendedName>
        <fullName evidence="1">Plasmid replication protein RepL domain-containing protein</fullName>
    </recommendedName>
</protein>
<dbReference type="InterPro" id="IPR008813">
    <property type="entry name" value="Plasmid_replication_RepL"/>
</dbReference>
<accession>A0AAE7RV40</accession>
<keyword evidence="3" id="KW-1185">Reference proteome</keyword>
<dbReference type="RefSeq" id="YP_010359548.1">
    <property type="nucleotide sequence ID" value="NC_062774.1"/>
</dbReference>
<gene>
    <name evidence="2" type="primary">gp_20521</name>
</gene>
<reference evidence="2 3" key="1">
    <citation type="submission" date="2021-04" db="EMBL/GenBank/DDBJ databases">
        <authorList>
            <person name="Shkoporov A.N."/>
            <person name="Stockdale S.R."/>
            <person name="Guerin E."/>
            <person name="Ross R.P."/>
            <person name="Hill C."/>
        </authorList>
    </citation>
    <scope>NUCLEOTIDE SEQUENCE [LARGE SCALE GENOMIC DNA]</scope>
    <source>
        <strain evidence="3">cr54_1</strain>
    </source>
</reference>
<dbReference type="EMBL" id="MZ130484">
    <property type="protein sequence ID" value="QWM89976.1"/>
    <property type="molecule type" value="Genomic_DNA"/>
</dbReference>
<evidence type="ECO:0000313" key="2">
    <source>
        <dbReference type="EMBL" id="QWM89976.1"/>
    </source>
</evidence>
<dbReference type="Pfam" id="PF05732">
    <property type="entry name" value="RepL"/>
    <property type="match status" value="1"/>
</dbReference>
<dbReference type="Proteomes" id="UP000827440">
    <property type="component" value="Segment"/>
</dbReference>
<dbReference type="KEGG" id="vg:75691080"/>
<evidence type="ECO:0000313" key="3">
    <source>
        <dbReference type="Proteomes" id="UP000827440"/>
    </source>
</evidence>
<evidence type="ECO:0000259" key="1">
    <source>
        <dbReference type="Pfam" id="PF05732"/>
    </source>
</evidence>
<dbReference type="GO" id="GO:0006260">
    <property type="term" value="P:DNA replication"/>
    <property type="evidence" value="ECO:0007669"/>
    <property type="project" value="InterPro"/>
</dbReference>
<name>A0AAE7RV40_9CAUD</name>
<dbReference type="GeneID" id="75691080"/>
<organism evidence="2 3">
    <name type="scientific">uncultured phage cr54_1</name>
    <dbReference type="NCBI Taxonomy" id="2986398"/>
    <lineage>
        <taxon>Viruses</taxon>
        <taxon>Duplodnaviria</taxon>
        <taxon>Heunggongvirae</taxon>
        <taxon>Uroviricota</taxon>
        <taxon>Caudoviricetes</taxon>
        <taxon>Crassvirales</taxon>
        <taxon>Intestiviridae</taxon>
        <taxon>Churivirinae</taxon>
        <taxon>Jahgtovirus</taxon>
        <taxon>Jahgtovirus intestinalis</taxon>
    </lineage>
</organism>